<dbReference type="Proteomes" id="UP001157355">
    <property type="component" value="Unassembled WGS sequence"/>
</dbReference>
<dbReference type="EMBL" id="BSPP01000002">
    <property type="protein sequence ID" value="GLS85170.1"/>
    <property type="molecule type" value="Genomic_DNA"/>
</dbReference>
<evidence type="ECO:0000313" key="2">
    <source>
        <dbReference type="Proteomes" id="UP001157355"/>
    </source>
</evidence>
<dbReference type="PANTHER" id="PTHR35004:SF7">
    <property type="entry name" value="INTEGRASE PROTEIN"/>
    <property type="match status" value="1"/>
</dbReference>
<proteinExistence type="predicted"/>
<dbReference type="AlphaFoldDB" id="A0AA37TTA1"/>
<dbReference type="PANTHER" id="PTHR35004">
    <property type="entry name" value="TRANSPOSASE RV3428C-RELATED"/>
    <property type="match status" value="1"/>
</dbReference>
<evidence type="ECO:0008006" key="3">
    <source>
        <dbReference type="Google" id="ProtNLM"/>
    </source>
</evidence>
<protein>
    <recommendedName>
        <fullName evidence="3">Transposase</fullName>
    </recommendedName>
</protein>
<accession>A0AA37TTA1</accession>
<comment type="caution">
    <text evidence="1">The sequence shown here is derived from an EMBL/GenBank/DDBJ whole genome shotgun (WGS) entry which is preliminary data.</text>
</comment>
<organism evidence="1 2">
    <name type="scientific">Cypionkella aquatica</name>
    <dbReference type="NCBI Taxonomy" id="1756042"/>
    <lineage>
        <taxon>Bacteria</taxon>
        <taxon>Pseudomonadati</taxon>
        <taxon>Pseudomonadota</taxon>
        <taxon>Alphaproteobacteria</taxon>
        <taxon>Rhodobacterales</taxon>
        <taxon>Paracoccaceae</taxon>
        <taxon>Cypionkella</taxon>
    </lineage>
</organism>
<name>A0AA37TTA1_9RHOB</name>
<keyword evidence="2" id="KW-1185">Reference proteome</keyword>
<sequence length="226" mass="25611">MLRAYPLQTQEMLFNAHVHGFRVFGGVPGRGIYDNMRTAVDRVGRGKERQVNARFPAMASHYVFEPEFCNPAAGWEKGQVEKNVQDSRYRLWQPMPEFPDLPALNAWLERRCMELWHEIPHGTLPGSVADVWAEERATLMQLPPAFDGFVERSKAVTDLIEQGAPALYASVPILSQLLKAELAERQVRLIAYHMKSARFPAYSCRFKASSAGAKTKRETSYVLTQA</sequence>
<gene>
    <name evidence="1" type="ORF">GCM10010873_01430</name>
</gene>
<reference evidence="1 2" key="1">
    <citation type="journal article" date="2014" name="Int. J. Syst. Evol. Microbiol.">
        <title>Complete genome sequence of Corynebacterium casei LMG S-19264T (=DSM 44701T), isolated from a smear-ripened cheese.</title>
        <authorList>
            <consortium name="US DOE Joint Genome Institute (JGI-PGF)"/>
            <person name="Walter F."/>
            <person name="Albersmeier A."/>
            <person name="Kalinowski J."/>
            <person name="Ruckert C."/>
        </authorList>
    </citation>
    <scope>NUCLEOTIDE SEQUENCE [LARGE SCALE GENOMIC DNA]</scope>
    <source>
        <strain evidence="1 2">NBRC 111766</strain>
    </source>
</reference>
<evidence type="ECO:0000313" key="1">
    <source>
        <dbReference type="EMBL" id="GLS85170.1"/>
    </source>
</evidence>
<dbReference type="NCBIfam" id="NF033546">
    <property type="entry name" value="transpos_IS21"/>
    <property type="match status" value="1"/>
</dbReference>